<dbReference type="InterPro" id="IPR039911">
    <property type="entry name" value="JIP3/JIP4"/>
</dbReference>
<dbReference type="InterPro" id="IPR034744">
    <property type="entry name" value="RH2"/>
</dbReference>
<feature type="coiled-coil region" evidence="5">
    <location>
        <begin position="380"/>
        <end position="484"/>
    </location>
</feature>
<dbReference type="Pfam" id="PF16471">
    <property type="entry name" value="JIP_LZII"/>
    <property type="match status" value="1"/>
</dbReference>
<dbReference type="Gene3D" id="1.20.5.1000">
    <property type="entry name" value="arf6 gtpase in complex with a specific effector, jip4"/>
    <property type="match status" value="1"/>
</dbReference>
<dbReference type="SUPFAM" id="SSF50978">
    <property type="entry name" value="WD40 repeat-like"/>
    <property type="match status" value="1"/>
</dbReference>
<organism evidence="9 10">
    <name type="scientific">Dimorphilus gyrociliatus</name>
    <dbReference type="NCBI Taxonomy" id="2664684"/>
    <lineage>
        <taxon>Eukaryota</taxon>
        <taxon>Metazoa</taxon>
        <taxon>Spiralia</taxon>
        <taxon>Lophotrochozoa</taxon>
        <taxon>Annelida</taxon>
        <taxon>Polychaeta</taxon>
        <taxon>Polychaeta incertae sedis</taxon>
        <taxon>Dinophilidae</taxon>
        <taxon>Dimorphilus</taxon>
    </lineage>
</organism>
<feature type="domain" description="RH2" evidence="8">
    <location>
        <begin position="456"/>
        <end position="549"/>
    </location>
</feature>
<evidence type="ECO:0000259" key="8">
    <source>
        <dbReference type="PROSITE" id="PS51777"/>
    </source>
</evidence>
<protein>
    <submittedName>
        <fullName evidence="9">DgyrCDS1308</fullName>
    </submittedName>
</protein>
<dbReference type="GO" id="GO:0008432">
    <property type="term" value="F:JUN kinase binding"/>
    <property type="evidence" value="ECO:0007669"/>
    <property type="project" value="TreeGrafter"/>
</dbReference>
<feature type="compositionally biased region" description="Basic and acidic residues" evidence="6">
    <location>
        <begin position="555"/>
        <end position="576"/>
    </location>
</feature>
<evidence type="ECO:0000313" key="10">
    <source>
        <dbReference type="Proteomes" id="UP000549394"/>
    </source>
</evidence>
<keyword evidence="4 5" id="KW-0175">Coiled coil</keyword>
<comment type="similarity">
    <text evidence="2">Belongs to the JIP scaffold family.</text>
</comment>
<dbReference type="PROSITE" id="PS51777">
    <property type="entry name" value="RH2"/>
    <property type="match status" value="1"/>
</dbReference>
<sequence length="1182" mass="133291">METDTSETIYRTDNDAHVMSEKVRTLASNIYGEFERMIAKYDEDVVQTLMPLVIGILENLDNAYTERQEQEVDLELFKEDNEQLLTQYEREKQLRKVIEQKQLEIEDNFDEERRGLHDKVESLESSVRMFELKTKNVQDQVSRMEEKEKELKDEYSKLHDRYTELFKTHMDYMEKTKLFMTADRIIDSPVSTKKSQMTLPQLRPVNSQMGLYDTDSLALAGGKTPDDIPGLPTPVEKVNPVTSLKNEMQQNIDKSEMEDSEKPNECEPAEARGNENVMVCETKSSVETESFETVNSNEKNTKHEMHVLISSDVLLSGDDLPSPSINENNPLRQKQAGNVSYEEVSYPSTERTKEDKLELAGMGKEVENLILENTELLATKNALNVVKDDLIAQVDELTSEQEITKEEINNLQNTKEKLTKRISELENELKICKDEFEKIKAANAEDKEDELPTGQRKRFTRVEMARVITERNQYKERLMELQEAVRWTEMLRASKEHPDLTRPKSKSSVWNIFGGLFSAKPQSSVQFPSQFPSPKHVGHSVRIEGESVDQPSENKSVEFLKDDSSSKSQTEHFRRLRVLEKKDDGRMQAYGWSLANKKTSPKENVSIKGQAGGGKGPISVPYPIYYGGLSEEDTCSKISCSEPVKLGGGAKVYTDQSEHSATTLKIAGNESKEELNNINKAIKNHSDYCEKLQQLSSLVWIATYNGKGSFIRIIDANKPSEVVKTFQASVDSQAICITSIPGTLPTDYSSFESIKVNETSAETSTNLSPSPSKRKTGNITLINFPSEQAEDSFERENDNDSSEQEVVLQTIKKAIDVLNLSIDDEDKDSAQSETAFSLNIINEKDDSSLGRLPTMWLGFADGRVRVYSSIKKWGKCLFSIKFDDSVVQISYAKGRVFVALANGLIAVFRRDLDGCWNTKNYHLIDVGKSSSAVRCLLSINNGLALWCGYKNNVLVIDSNTLEIINIFEVHPRKESQIRQMTQYGNGVWISIKLDSTLRLFHSHTHHHLQDIDMEPYVEMMLGSGRLGFSFVRITALLLASKRLWVGTGNGVVVSIPLSDQHQQHKVLTSGSTATTPGGVVRLYGDAKPDSFSSANLIPYCSMAQSQVSFHGHKDRVVFLINVPGQRVTTSSTSSPAKKSKKNELVLSGGEGYIDFRLEEAEEMEDPKHERSNLIVWQVFHST</sequence>
<keyword evidence="10" id="KW-1185">Reference proteome</keyword>
<comment type="subcellular location">
    <subcellularLocation>
        <location evidence="1">Cytoplasm</location>
    </subcellularLocation>
</comment>
<evidence type="ECO:0000256" key="6">
    <source>
        <dbReference type="SAM" id="MobiDB-lite"/>
    </source>
</evidence>
<dbReference type="Gene3D" id="2.130.10.10">
    <property type="entry name" value="YVTN repeat-like/Quinoprotein amine dehydrogenase"/>
    <property type="match status" value="1"/>
</dbReference>
<dbReference type="EMBL" id="CAJFCJ010000002">
    <property type="protein sequence ID" value="CAD5112063.1"/>
    <property type="molecule type" value="Genomic_DNA"/>
</dbReference>
<proteinExistence type="inferred from homology"/>
<evidence type="ECO:0000256" key="2">
    <source>
        <dbReference type="ARBA" id="ARBA00009866"/>
    </source>
</evidence>
<feature type="region of interest" description="Disordered" evidence="6">
    <location>
        <begin position="759"/>
        <end position="779"/>
    </location>
</feature>
<dbReference type="PROSITE" id="PS51776">
    <property type="entry name" value="RH1"/>
    <property type="match status" value="1"/>
</dbReference>
<feature type="domain" description="RH1" evidence="7">
    <location>
        <begin position="6"/>
        <end position="94"/>
    </location>
</feature>
<dbReference type="GO" id="GO:0005078">
    <property type="term" value="F:MAP-kinase scaffold activity"/>
    <property type="evidence" value="ECO:0007669"/>
    <property type="project" value="InterPro"/>
</dbReference>
<feature type="coiled-coil region" evidence="5">
    <location>
        <begin position="60"/>
        <end position="101"/>
    </location>
</feature>
<dbReference type="InterPro" id="IPR036322">
    <property type="entry name" value="WD40_repeat_dom_sf"/>
</dbReference>
<dbReference type="Pfam" id="PF19056">
    <property type="entry name" value="WD40_2"/>
    <property type="match status" value="1"/>
</dbReference>
<evidence type="ECO:0000256" key="3">
    <source>
        <dbReference type="ARBA" id="ARBA00022490"/>
    </source>
</evidence>
<comment type="caution">
    <text evidence="9">The sequence shown here is derived from an EMBL/GenBank/DDBJ whole genome shotgun (WGS) entry which is preliminary data.</text>
</comment>
<name>A0A7I8V9S7_9ANNE</name>
<dbReference type="AlphaFoldDB" id="A0A7I8V9S7"/>
<feature type="region of interest" description="Disordered" evidence="6">
    <location>
        <begin position="545"/>
        <end position="576"/>
    </location>
</feature>
<dbReference type="GO" id="GO:0016192">
    <property type="term" value="P:vesicle-mediated transport"/>
    <property type="evidence" value="ECO:0007669"/>
    <property type="project" value="TreeGrafter"/>
</dbReference>
<evidence type="ECO:0000256" key="5">
    <source>
        <dbReference type="SAM" id="Coils"/>
    </source>
</evidence>
<evidence type="ECO:0000313" key="9">
    <source>
        <dbReference type="EMBL" id="CAD5112063.1"/>
    </source>
</evidence>
<dbReference type="InterPro" id="IPR032486">
    <property type="entry name" value="JIP_LZII"/>
</dbReference>
<dbReference type="Pfam" id="PF09744">
    <property type="entry name" value="RH1"/>
    <property type="match status" value="1"/>
</dbReference>
<reference evidence="9 10" key="1">
    <citation type="submission" date="2020-08" db="EMBL/GenBank/DDBJ databases">
        <authorList>
            <person name="Hejnol A."/>
        </authorList>
    </citation>
    <scope>NUCLEOTIDE SEQUENCE [LARGE SCALE GENOMIC DNA]</scope>
</reference>
<dbReference type="InterPro" id="IPR034743">
    <property type="entry name" value="RH1"/>
</dbReference>
<dbReference type="GO" id="GO:0019894">
    <property type="term" value="F:kinesin binding"/>
    <property type="evidence" value="ECO:0007669"/>
    <property type="project" value="TreeGrafter"/>
</dbReference>
<keyword evidence="3" id="KW-0963">Cytoplasm</keyword>
<dbReference type="Proteomes" id="UP000549394">
    <property type="component" value="Unassembled WGS sequence"/>
</dbReference>
<dbReference type="OrthoDB" id="10256043at2759"/>
<gene>
    <name evidence="9" type="ORF">DGYR_LOCUS1270</name>
</gene>
<dbReference type="InterPro" id="IPR015943">
    <property type="entry name" value="WD40/YVTN_repeat-like_dom_sf"/>
</dbReference>
<feature type="coiled-coil region" evidence="5">
    <location>
        <begin position="134"/>
        <end position="161"/>
    </location>
</feature>
<evidence type="ECO:0000259" key="7">
    <source>
        <dbReference type="PROSITE" id="PS51776"/>
    </source>
</evidence>
<dbReference type="PANTHER" id="PTHR13886:SF4">
    <property type="entry name" value="JNK-INTERACTING PROTEIN 3"/>
    <property type="match status" value="1"/>
</dbReference>
<dbReference type="PANTHER" id="PTHR13886">
    <property type="entry name" value="JNK/SAPK-ASSOCIATED PROTEIN"/>
    <property type="match status" value="1"/>
</dbReference>
<accession>A0A7I8V9S7</accession>
<evidence type="ECO:0000256" key="1">
    <source>
        <dbReference type="ARBA" id="ARBA00004496"/>
    </source>
</evidence>
<dbReference type="FunFam" id="1.20.5.1000:FF:000001">
    <property type="entry name" value="C-Jun-amino-terminal kinase-interacting protein 3 isoform X2"/>
    <property type="match status" value="1"/>
</dbReference>
<evidence type="ECO:0000256" key="4">
    <source>
        <dbReference type="ARBA" id="ARBA00023054"/>
    </source>
</evidence>
<dbReference type="GO" id="GO:0005737">
    <property type="term" value="C:cytoplasm"/>
    <property type="evidence" value="ECO:0007669"/>
    <property type="project" value="UniProtKB-SubCell"/>
</dbReference>
<dbReference type="GO" id="GO:0030159">
    <property type="term" value="F:signaling receptor complex adaptor activity"/>
    <property type="evidence" value="ECO:0007669"/>
    <property type="project" value="TreeGrafter"/>
</dbReference>